<evidence type="ECO:0000259" key="8">
    <source>
        <dbReference type="Pfam" id="PF00561"/>
    </source>
</evidence>
<evidence type="ECO:0000313" key="9">
    <source>
        <dbReference type="EMBL" id="PRT56621.1"/>
    </source>
</evidence>
<name>A0A2T0FNQ2_9ASCO</name>
<keyword evidence="6" id="KW-0443">Lipid metabolism</keyword>
<dbReference type="AlphaFoldDB" id="A0A2T0FNQ2"/>
<comment type="subcellular location">
    <subcellularLocation>
        <location evidence="1">Membrane</location>
        <topology evidence="1">Single-pass membrane protein</topology>
    </subcellularLocation>
</comment>
<dbReference type="OrthoDB" id="9974421at2759"/>
<evidence type="ECO:0000256" key="6">
    <source>
        <dbReference type="ARBA" id="ARBA00023098"/>
    </source>
</evidence>
<dbReference type="PANTHER" id="PTHR11005">
    <property type="entry name" value="LYSOSOMAL ACID LIPASE-RELATED"/>
    <property type="match status" value="1"/>
</dbReference>
<dbReference type="RefSeq" id="XP_024666566.1">
    <property type="nucleotide sequence ID" value="XM_024810798.1"/>
</dbReference>
<dbReference type="FunFam" id="3.40.50.1820:FF:000095">
    <property type="entry name" value="Triglyceride lipase-cholesterol esterase"/>
    <property type="match status" value="1"/>
</dbReference>
<evidence type="ECO:0000256" key="7">
    <source>
        <dbReference type="ARBA" id="ARBA00023136"/>
    </source>
</evidence>
<dbReference type="InterPro" id="IPR029058">
    <property type="entry name" value="AB_hydrolase_fold"/>
</dbReference>
<dbReference type="Pfam" id="PF00561">
    <property type="entry name" value="Abhydrolase_1"/>
    <property type="match status" value="1"/>
</dbReference>
<dbReference type="GO" id="GO:0016787">
    <property type="term" value="F:hydrolase activity"/>
    <property type="evidence" value="ECO:0007669"/>
    <property type="project" value="UniProtKB-KW"/>
</dbReference>
<keyword evidence="2" id="KW-0812">Transmembrane</keyword>
<proteinExistence type="predicted"/>
<keyword evidence="10" id="KW-1185">Reference proteome</keyword>
<evidence type="ECO:0000256" key="5">
    <source>
        <dbReference type="ARBA" id="ARBA00022989"/>
    </source>
</evidence>
<organism evidence="9 10">
    <name type="scientific">Wickerhamiella sorbophila</name>
    <dbReference type="NCBI Taxonomy" id="45607"/>
    <lineage>
        <taxon>Eukaryota</taxon>
        <taxon>Fungi</taxon>
        <taxon>Dikarya</taxon>
        <taxon>Ascomycota</taxon>
        <taxon>Saccharomycotina</taxon>
        <taxon>Dipodascomycetes</taxon>
        <taxon>Dipodascales</taxon>
        <taxon>Trichomonascaceae</taxon>
        <taxon>Wickerhamiella</taxon>
    </lineage>
</organism>
<evidence type="ECO:0000313" key="10">
    <source>
        <dbReference type="Proteomes" id="UP000238350"/>
    </source>
</evidence>
<sequence length="457" mass="52363">MIRAFFVSILEVLNEVSMTLLSTLLVFLEAFITILTRFLPEPVIDMFSRASKRILRLWPARGQRELECNAALFRHCHEIARAESFNEICNKYKYEFEEHIVLTTDGYLLGLHRITGSPKANYNVKGVRKPVIYLHHGLLMNSEIWIAVDKPAQSIAFTLADNGYDVWLGNNRGNKYSKKHISLQSSSVKFWNFSMDEFSFYDIPDSINYILDLTKEPSLSYLGFSQGSAQAFAALSIHSHLNKKVNHFIALAPAMTPPGVNSLVQSFTNKSPSMLYFLFGRKIILRSSVFWQSIMNVDLFVRTIDFACQFLFGWQGKNISYSQKVTGYSHLYSFTSVKSVVHWFQIIGTGRFQMYDDDTMQLVFRTKQFYRALPYPTQNIKTPITLIYGMSDSLVDIDALLKELPYTTEAIGVPRYEHLDMIWGKAVPEVIAPKILESLQKARHQNDSQVVLAEFEG</sequence>
<feature type="domain" description="AB hydrolase-1" evidence="8">
    <location>
        <begin position="130"/>
        <end position="401"/>
    </location>
</feature>
<dbReference type="GO" id="GO:0016020">
    <property type="term" value="C:membrane"/>
    <property type="evidence" value="ECO:0007669"/>
    <property type="project" value="UniProtKB-SubCell"/>
</dbReference>
<evidence type="ECO:0000256" key="4">
    <source>
        <dbReference type="ARBA" id="ARBA00022963"/>
    </source>
</evidence>
<protein>
    <recommendedName>
        <fullName evidence="8">AB hydrolase-1 domain-containing protein</fullName>
    </recommendedName>
</protein>
<evidence type="ECO:0000256" key="3">
    <source>
        <dbReference type="ARBA" id="ARBA00022801"/>
    </source>
</evidence>
<accession>A0A2T0FNQ2</accession>
<evidence type="ECO:0000256" key="2">
    <source>
        <dbReference type="ARBA" id="ARBA00022692"/>
    </source>
</evidence>
<dbReference type="Gene3D" id="3.40.50.1820">
    <property type="entry name" value="alpha/beta hydrolase"/>
    <property type="match status" value="1"/>
</dbReference>
<dbReference type="STRING" id="45607.A0A2T0FNQ2"/>
<keyword evidence="7" id="KW-0472">Membrane</keyword>
<dbReference type="GO" id="GO:0016042">
    <property type="term" value="P:lipid catabolic process"/>
    <property type="evidence" value="ECO:0007669"/>
    <property type="project" value="UniProtKB-KW"/>
</dbReference>
<dbReference type="Proteomes" id="UP000238350">
    <property type="component" value="Unassembled WGS sequence"/>
</dbReference>
<comment type="caution">
    <text evidence="9">The sequence shown here is derived from an EMBL/GenBank/DDBJ whole genome shotgun (WGS) entry which is preliminary data.</text>
</comment>
<dbReference type="SUPFAM" id="SSF53474">
    <property type="entry name" value="alpha/beta-Hydrolases"/>
    <property type="match status" value="1"/>
</dbReference>
<dbReference type="EMBL" id="NDIQ01000022">
    <property type="protein sequence ID" value="PRT56621.1"/>
    <property type="molecule type" value="Genomic_DNA"/>
</dbReference>
<keyword evidence="3" id="KW-0378">Hydrolase</keyword>
<dbReference type="InterPro" id="IPR000073">
    <property type="entry name" value="AB_hydrolase_1"/>
</dbReference>
<keyword evidence="4" id="KW-0442">Lipid degradation</keyword>
<gene>
    <name evidence="9" type="ORF">B9G98_04241</name>
</gene>
<keyword evidence="5" id="KW-1133">Transmembrane helix</keyword>
<evidence type="ECO:0000256" key="1">
    <source>
        <dbReference type="ARBA" id="ARBA00004167"/>
    </source>
</evidence>
<reference evidence="9 10" key="1">
    <citation type="submission" date="2017-04" db="EMBL/GenBank/DDBJ databases">
        <title>Genome sequencing of [Candida] sorbophila.</title>
        <authorList>
            <person name="Ahn J.O."/>
        </authorList>
    </citation>
    <scope>NUCLEOTIDE SEQUENCE [LARGE SCALE GENOMIC DNA]</scope>
    <source>
        <strain evidence="9 10">DS02</strain>
    </source>
</reference>
<dbReference type="GeneID" id="36517989"/>